<comment type="caution">
    <text evidence="3">The sequence shown here is derived from an EMBL/GenBank/DDBJ whole genome shotgun (WGS) entry which is preliminary data.</text>
</comment>
<organism evidence="3 4">
    <name type="scientific">Rhynchosporium graminicola</name>
    <dbReference type="NCBI Taxonomy" id="2792576"/>
    <lineage>
        <taxon>Eukaryota</taxon>
        <taxon>Fungi</taxon>
        <taxon>Dikarya</taxon>
        <taxon>Ascomycota</taxon>
        <taxon>Pezizomycotina</taxon>
        <taxon>Leotiomycetes</taxon>
        <taxon>Helotiales</taxon>
        <taxon>Ploettnerulaceae</taxon>
        <taxon>Rhynchosporium</taxon>
    </lineage>
</organism>
<dbReference type="FunFam" id="2.160.20.10:FF:000049">
    <property type="entry name" value="Putative exo-beta-1,3-glucanase"/>
    <property type="match status" value="1"/>
</dbReference>
<dbReference type="GO" id="GO:0004650">
    <property type="term" value="F:polygalacturonase activity"/>
    <property type="evidence" value="ECO:0007669"/>
    <property type="project" value="InterPro"/>
</dbReference>
<gene>
    <name evidence="3" type="ORF">RCO7_14305</name>
</gene>
<dbReference type="InterPro" id="IPR012334">
    <property type="entry name" value="Pectin_lyas_fold"/>
</dbReference>
<keyword evidence="4" id="KW-1185">Reference proteome</keyword>
<dbReference type="Gene3D" id="2.160.20.10">
    <property type="entry name" value="Single-stranded right-handed beta-helix, Pectin lyase-like"/>
    <property type="match status" value="2"/>
</dbReference>
<feature type="domain" description="Rhamnogalacturonase A/B/Epimerase-like pectate lyase" evidence="2">
    <location>
        <begin position="465"/>
        <end position="531"/>
    </location>
</feature>
<proteinExistence type="predicted"/>
<dbReference type="InterPro" id="IPR039279">
    <property type="entry name" value="QRT3-like"/>
</dbReference>
<evidence type="ECO:0000259" key="2">
    <source>
        <dbReference type="Pfam" id="PF12708"/>
    </source>
</evidence>
<dbReference type="SUPFAM" id="SSF51126">
    <property type="entry name" value="Pectin lyase-like"/>
    <property type="match status" value="2"/>
</dbReference>
<dbReference type="EMBL" id="FJUW01000007">
    <property type="protein sequence ID" value="CZS94011.1"/>
    <property type="molecule type" value="Genomic_DNA"/>
</dbReference>
<sequence length="832" mass="88278">MLCIFLLSSWLVTVSGGSLHARAEIPSPAPASALLPAPVYSGKQLPIVALGPPGGLNESIIPSEIPDAKRISVSQNFRIQAAVCNPVISTPSDYWMNRMDHTGNPRGYAPFLNNFYTYPVWRNVLDYGAKNDGSSDATPGIQAALNYYNGQTTRWQVGSKMAIPAHVFLPGGTYLLKSKLDLRVGTIIMGDPQNPPIFKADAGFSGETLVQGYDGTVNNGPPETSFLTAFRNIVIDTTAVNKDKALVALQWGVAQGCALGNVKIIMPNDSNGHIGIFLQAGSTIAVTDTSIQGGVIGIQNTNQQVNFKNIQFKYCRTAYASNGGFTALLQKVTFDTCGLGIDISGGGAGNIVLLDSTSTNSGPTVKFRESSTSGPRNNQVVINNLKHDTTNAIAVNQDNVVKLAAASTVDTWVWGNAVPGQFQSGVSYVTPRPAALLAADGTFFTKDAPTYAGYALDQFLNVKSVSGFPVNGDGSTDDSASLNAILQQAAQNCKIAYFPYGVYVVKSTLLIPSGSRIVGEAWAVISGAGSTFKDANNPQPIIKVGNVGDIGLAQISDMRFTAAEVLPGAIILQVNIAGTSPGDVGIWNTQVNIGGGADSTIRTQCTNQDPSSCKAVFLAVHLTASSSAYLQNIWVWTADHFVDGQASPQIISTGRGILVESTKATWLVGTGSEHHWLYNYNFNRAQNVFAGLLQTETPYMQGAGAYQLAPAPWVADSRYGDPDFSWCGGGDGPCRSSLGQNVNGGSNLFLYNTASWSFFDGFWNGQYNEPCGNDNTCQTNMLRVSGNPSKLFWYGIATKSASTVILDGVSNPKKVNNPGGWGANIAAYRQYA</sequence>
<feature type="signal peptide" evidence="1">
    <location>
        <begin position="1"/>
        <end position="16"/>
    </location>
</feature>
<dbReference type="STRING" id="914237.A0A1E1K7Q0"/>
<name>A0A1E1K7Q0_9HELO</name>
<dbReference type="PANTHER" id="PTHR33928:SF2">
    <property type="entry name" value="PECTATE LYASE SUPERFAMILY PROTEIN DOMAIN-CONTAINING PROTEIN-RELATED"/>
    <property type="match status" value="1"/>
</dbReference>
<accession>A0A1E1K7Q0</accession>
<protein>
    <submittedName>
        <fullName evidence="3">Related to exo-beta-1,3-glucanase</fullName>
    </submittedName>
</protein>
<evidence type="ECO:0000256" key="1">
    <source>
        <dbReference type="SAM" id="SignalP"/>
    </source>
</evidence>
<dbReference type="InParanoid" id="A0A1E1K7Q0"/>
<evidence type="ECO:0000313" key="4">
    <source>
        <dbReference type="Proteomes" id="UP000178129"/>
    </source>
</evidence>
<dbReference type="AlphaFoldDB" id="A0A1E1K7Q0"/>
<reference evidence="4" key="1">
    <citation type="submission" date="2016-03" db="EMBL/GenBank/DDBJ databases">
        <authorList>
            <person name="Ploux O."/>
        </authorList>
    </citation>
    <scope>NUCLEOTIDE SEQUENCE [LARGE SCALE GENOMIC DNA]</scope>
    <source>
        <strain evidence="4">UK7</strain>
    </source>
</reference>
<dbReference type="CDD" id="cd23668">
    <property type="entry name" value="GH55_beta13glucanase-like"/>
    <property type="match status" value="1"/>
</dbReference>
<feature type="chain" id="PRO_5009445795" evidence="1">
    <location>
        <begin position="17"/>
        <end position="832"/>
    </location>
</feature>
<dbReference type="InterPro" id="IPR024535">
    <property type="entry name" value="RHGA/B-epi-like_pectate_lyase"/>
</dbReference>
<dbReference type="Proteomes" id="UP000178129">
    <property type="component" value="Unassembled WGS sequence"/>
</dbReference>
<keyword evidence="1" id="KW-0732">Signal</keyword>
<dbReference type="PANTHER" id="PTHR33928">
    <property type="entry name" value="POLYGALACTURONASE QRT3"/>
    <property type="match status" value="1"/>
</dbReference>
<dbReference type="Pfam" id="PF12708">
    <property type="entry name" value="Pect-lyase_RHGA_epim"/>
    <property type="match status" value="2"/>
</dbReference>
<evidence type="ECO:0000313" key="3">
    <source>
        <dbReference type="EMBL" id="CZS94011.1"/>
    </source>
</evidence>
<feature type="domain" description="Rhamnogalacturonase A/B/Epimerase-like pectate lyase" evidence="2">
    <location>
        <begin position="121"/>
        <end position="342"/>
    </location>
</feature>
<dbReference type="InterPro" id="IPR011050">
    <property type="entry name" value="Pectin_lyase_fold/virulence"/>
</dbReference>